<evidence type="ECO:0000256" key="9">
    <source>
        <dbReference type="PROSITE-ProRule" id="PRU00094"/>
    </source>
</evidence>
<feature type="compositionally biased region" description="Basic and acidic residues" evidence="10">
    <location>
        <begin position="341"/>
        <end position="350"/>
    </location>
</feature>
<dbReference type="PANTHER" id="PTHR10071">
    <property type="entry name" value="TRANSCRIPTION FACTOR GATA FAMILY MEMBER"/>
    <property type="match status" value="1"/>
</dbReference>
<keyword evidence="4 9" id="KW-0863">Zinc-finger</keyword>
<evidence type="ECO:0000256" key="2">
    <source>
        <dbReference type="ARBA" id="ARBA00022723"/>
    </source>
</evidence>
<evidence type="ECO:0000256" key="1">
    <source>
        <dbReference type="ARBA" id="ARBA00004123"/>
    </source>
</evidence>
<keyword evidence="6" id="KW-0805">Transcription regulation</keyword>
<dbReference type="SUPFAM" id="SSF57716">
    <property type="entry name" value="Glucocorticoid receptor-like (DNA-binding domain)"/>
    <property type="match status" value="2"/>
</dbReference>
<dbReference type="Proteomes" id="UP000033140">
    <property type="component" value="Unassembled WGS sequence"/>
</dbReference>
<feature type="domain" description="GATA-type" evidence="11">
    <location>
        <begin position="234"/>
        <end position="281"/>
    </location>
</feature>
<dbReference type="PANTHER" id="PTHR10071:SF335">
    <property type="entry name" value="IRON-SENSING TRANSCRIPTIONAL REPRESSOR-RELATED"/>
    <property type="match status" value="1"/>
</dbReference>
<dbReference type="PRINTS" id="PR00619">
    <property type="entry name" value="GATAZNFINGER"/>
</dbReference>
<comment type="subcellular location">
    <subcellularLocation>
        <location evidence="1">Nucleus</location>
    </subcellularLocation>
</comment>
<keyword evidence="3" id="KW-0677">Repeat</keyword>
<evidence type="ECO:0000256" key="3">
    <source>
        <dbReference type="ARBA" id="ARBA00022737"/>
    </source>
</evidence>
<dbReference type="AlphaFoldDB" id="A0A0E9NAY3"/>
<dbReference type="GO" id="GO:0045944">
    <property type="term" value="P:positive regulation of transcription by RNA polymerase II"/>
    <property type="evidence" value="ECO:0007669"/>
    <property type="project" value="TreeGrafter"/>
</dbReference>
<feature type="compositionally biased region" description="Low complexity" evidence="10">
    <location>
        <begin position="74"/>
        <end position="92"/>
    </location>
</feature>
<dbReference type="GO" id="GO:0001227">
    <property type="term" value="F:DNA-binding transcription repressor activity, RNA polymerase II-specific"/>
    <property type="evidence" value="ECO:0007669"/>
    <property type="project" value="UniProtKB-ARBA"/>
</dbReference>
<evidence type="ECO:0000256" key="10">
    <source>
        <dbReference type="SAM" id="MobiDB-lite"/>
    </source>
</evidence>
<feature type="compositionally biased region" description="Polar residues" evidence="10">
    <location>
        <begin position="43"/>
        <end position="57"/>
    </location>
</feature>
<evidence type="ECO:0000259" key="11">
    <source>
        <dbReference type="PROSITE" id="PS50114"/>
    </source>
</evidence>
<sequence>MLPFRTGTNPTPGTLPEGFYGRVGASVEECSANLHRIPYLQRSTTRSDTYATSGQRRMSTHPHNEAAPSQSLQSTASAGASPAPSHAVAASSDGSIPHVAGQVCSNCGTTQTPLWRRSPEGATICNACGLYYKSRNAIRPVHLKRPAPTTTPPVVPPPTASGCAGTCPGDGHCNGTGGARGCSGCPAFNNRVAKAAQAAAAAAAAAATAAVGQGNNPTGVKPPDPDPASLIMACQNCGTTTTPLWRRDEGGNTICNACGLYYKLHGVHRPVTMKKATIKRRKRVVPPATGGASEAGTPMARSGSFSSKQSPMAHHVSANQLQHAGSLSGKSDTDGSEDGEVDVRGNDAKRQKLSLPLPHPSFGADSGRSPQPIDFTAAYSRQPDAPLHQGPPPSSHPRDASVSRTLPPLNFYAEAVPLPRRNQSEGNQSKVQSIRSLLNPSAAAATPQGQMTPQPQHPAPMGTPSPVAHSHLHAMSRSPNGLLPPGMLPSLTKPPGPDHIVADFSIPPGIENDPVQLEAYLVAKRDEAYHEYQDYQSRMKRAQIYLDVYSARLDRFRREQR</sequence>
<feature type="region of interest" description="Disordered" evidence="10">
    <location>
        <begin position="43"/>
        <end position="92"/>
    </location>
</feature>
<gene>
    <name evidence="12" type="ORF">G7K_1203-t1</name>
</gene>
<evidence type="ECO:0000256" key="5">
    <source>
        <dbReference type="ARBA" id="ARBA00022833"/>
    </source>
</evidence>
<keyword evidence="7" id="KW-0804">Transcription</keyword>
<keyword evidence="13" id="KW-1185">Reference proteome</keyword>
<feature type="region of interest" description="Disordered" evidence="10">
    <location>
        <begin position="442"/>
        <end position="470"/>
    </location>
</feature>
<dbReference type="InterPro" id="IPR013088">
    <property type="entry name" value="Znf_NHR/GATA"/>
</dbReference>
<dbReference type="SMART" id="SM00401">
    <property type="entry name" value="ZnF_GATA"/>
    <property type="match status" value="2"/>
</dbReference>
<dbReference type="FunFam" id="3.30.50.10:FF:000039">
    <property type="entry name" value="Siderophore transcription factor SreA"/>
    <property type="match status" value="1"/>
</dbReference>
<keyword evidence="8" id="KW-0539">Nucleus</keyword>
<evidence type="ECO:0000313" key="12">
    <source>
        <dbReference type="EMBL" id="GAO46989.1"/>
    </source>
</evidence>
<dbReference type="InterPro" id="IPR039355">
    <property type="entry name" value="Transcription_factor_GATA"/>
</dbReference>
<feature type="domain" description="GATA-type" evidence="11">
    <location>
        <begin position="98"/>
        <end position="151"/>
    </location>
</feature>
<reference evidence="12 13" key="1">
    <citation type="journal article" date="2011" name="J. Gen. Appl. Microbiol.">
        <title>Draft genome sequencing of the enigmatic yeast Saitoella complicata.</title>
        <authorList>
            <person name="Nishida H."/>
            <person name="Hamamoto M."/>
            <person name="Sugiyama J."/>
        </authorList>
    </citation>
    <scope>NUCLEOTIDE SEQUENCE [LARGE SCALE GENOMIC DNA]</scope>
    <source>
        <strain evidence="12 13">NRRL Y-17804</strain>
    </source>
</reference>
<dbReference type="GO" id="GO:0000978">
    <property type="term" value="F:RNA polymerase II cis-regulatory region sequence-specific DNA binding"/>
    <property type="evidence" value="ECO:0007669"/>
    <property type="project" value="TreeGrafter"/>
</dbReference>
<dbReference type="STRING" id="698492.A0A0E9NAY3"/>
<evidence type="ECO:0000256" key="7">
    <source>
        <dbReference type="ARBA" id="ARBA00023163"/>
    </source>
</evidence>
<dbReference type="Gene3D" id="3.30.50.10">
    <property type="entry name" value="Erythroid Transcription Factor GATA-1, subunit A"/>
    <property type="match status" value="2"/>
</dbReference>
<dbReference type="EMBL" id="BACD03000006">
    <property type="protein sequence ID" value="GAO46989.1"/>
    <property type="molecule type" value="Genomic_DNA"/>
</dbReference>
<dbReference type="GO" id="GO:0005634">
    <property type="term" value="C:nucleus"/>
    <property type="evidence" value="ECO:0007669"/>
    <property type="project" value="UniProtKB-SubCell"/>
</dbReference>
<proteinExistence type="predicted"/>
<dbReference type="PROSITE" id="PS00344">
    <property type="entry name" value="GATA_ZN_FINGER_1"/>
    <property type="match status" value="2"/>
</dbReference>
<name>A0A0E9NAY3_SAICN</name>
<feature type="region of interest" description="Disordered" evidence="10">
    <location>
        <begin position="276"/>
        <end position="404"/>
    </location>
</feature>
<feature type="compositionally biased region" description="Polar residues" evidence="10">
    <location>
        <begin position="317"/>
        <end position="330"/>
    </location>
</feature>
<dbReference type="PROSITE" id="PS50114">
    <property type="entry name" value="GATA_ZN_FINGER_2"/>
    <property type="match status" value="2"/>
</dbReference>
<evidence type="ECO:0000256" key="4">
    <source>
        <dbReference type="ARBA" id="ARBA00022771"/>
    </source>
</evidence>
<evidence type="ECO:0000256" key="6">
    <source>
        <dbReference type="ARBA" id="ARBA00023015"/>
    </source>
</evidence>
<reference evidence="12 13" key="3">
    <citation type="journal article" date="2015" name="Genome Announc.">
        <title>Draft Genome Sequence of the Archiascomycetous Yeast Saitoella complicata.</title>
        <authorList>
            <person name="Yamauchi K."/>
            <person name="Kondo S."/>
            <person name="Hamamoto M."/>
            <person name="Takahashi Y."/>
            <person name="Ogura Y."/>
            <person name="Hayashi T."/>
            <person name="Nishida H."/>
        </authorList>
    </citation>
    <scope>NUCLEOTIDE SEQUENCE [LARGE SCALE GENOMIC DNA]</scope>
    <source>
        <strain evidence="12 13">NRRL Y-17804</strain>
    </source>
</reference>
<organism evidence="12 13">
    <name type="scientific">Saitoella complicata (strain BCRC 22490 / CBS 7301 / JCM 7358 / NBRC 10748 / NRRL Y-17804)</name>
    <dbReference type="NCBI Taxonomy" id="698492"/>
    <lineage>
        <taxon>Eukaryota</taxon>
        <taxon>Fungi</taxon>
        <taxon>Dikarya</taxon>
        <taxon>Ascomycota</taxon>
        <taxon>Taphrinomycotina</taxon>
        <taxon>Taphrinomycotina incertae sedis</taxon>
        <taxon>Saitoella</taxon>
    </lineage>
</organism>
<accession>A0A0E9NAY3</accession>
<dbReference type="GO" id="GO:0008270">
    <property type="term" value="F:zinc ion binding"/>
    <property type="evidence" value="ECO:0007669"/>
    <property type="project" value="UniProtKB-KW"/>
</dbReference>
<evidence type="ECO:0000313" key="13">
    <source>
        <dbReference type="Proteomes" id="UP000033140"/>
    </source>
</evidence>
<comment type="caution">
    <text evidence="12">The sequence shown here is derived from an EMBL/GenBank/DDBJ whole genome shotgun (WGS) entry which is preliminary data.</text>
</comment>
<keyword evidence="5" id="KW-0862">Zinc</keyword>
<dbReference type="Pfam" id="PF00320">
    <property type="entry name" value="GATA"/>
    <property type="match status" value="2"/>
</dbReference>
<dbReference type="InterPro" id="IPR000679">
    <property type="entry name" value="Znf_GATA"/>
</dbReference>
<dbReference type="FunFam" id="3.30.50.10:FF:000007">
    <property type="entry name" value="Nitrogen regulatory AreA, N-terminal"/>
    <property type="match status" value="1"/>
</dbReference>
<protein>
    <recommendedName>
        <fullName evidence="11">GATA-type domain-containing protein</fullName>
    </recommendedName>
</protein>
<keyword evidence="2" id="KW-0479">Metal-binding</keyword>
<dbReference type="GO" id="GO:0006879">
    <property type="term" value="P:intracellular iron ion homeostasis"/>
    <property type="evidence" value="ECO:0007669"/>
    <property type="project" value="UniProtKB-ARBA"/>
</dbReference>
<evidence type="ECO:0000256" key="8">
    <source>
        <dbReference type="ARBA" id="ARBA00023242"/>
    </source>
</evidence>
<reference evidence="12 13" key="2">
    <citation type="journal article" date="2014" name="J. Gen. Appl. Microbiol.">
        <title>The early diverging ascomycetous budding yeast Saitoella complicata has three histone deacetylases belonging to the Clr6, Hos2, and Rpd3 lineages.</title>
        <authorList>
            <person name="Nishida H."/>
            <person name="Matsumoto T."/>
            <person name="Kondo S."/>
            <person name="Hamamoto M."/>
            <person name="Yoshikawa H."/>
        </authorList>
    </citation>
    <scope>NUCLEOTIDE SEQUENCE [LARGE SCALE GENOMIC DNA]</scope>
    <source>
        <strain evidence="12 13">NRRL Y-17804</strain>
    </source>
</reference>
<dbReference type="CDD" id="cd00202">
    <property type="entry name" value="ZnF_GATA"/>
    <property type="match status" value="2"/>
</dbReference>